<evidence type="ECO:0000313" key="2">
    <source>
        <dbReference type="EMBL" id="OFC39179.1"/>
    </source>
</evidence>
<dbReference type="EMBL" id="LZYE01000007">
    <property type="protein sequence ID" value="OFC39179.1"/>
    <property type="molecule type" value="Genomic_DNA"/>
</dbReference>
<evidence type="ECO:0000259" key="1">
    <source>
        <dbReference type="Pfam" id="PF07238"/>
    </source>
</evidence>
<organism evidence="2 4">
    <name type="scientific">Acidithiobacillus caldus</name>
    <dbReference type="NCBI Taxonomy" id="33059"/>
    <lineage>
        <taxon>Bacteria</taxon>
        <taxon>Pseudomonadati</taxon>
        <taxon>Pseudomonadota</taxon>
        <taxon>Acidithiobacillia</taxon>
        <taxon>Acidithiobacillales</taxon>
        <taxon>Acidithiobacillaceae</taxon>
        <taxon>Acidithiobacillus</taxon>
    </lineage>
</organism>
<protein>
    <submittedName>
        <fullName evidence="2">Pilus assembly protein PilZ</fullName>
    </submittedName>
</protein>
<dbReference type="Gene3D" id="2.40.10.220">
    <property type="entry name" value="predicted glycosyltransferase like domains"/>
    <property type="match status" value="1"/>
</dbReference>
<reference evidence="4 5" key="1">
    <citation type="submission" date="2016-06" db="EMBL/GenBank/DDBJ databases">
        <title>Gene turnover analysis identifies the evolutionary adaptation of the extremophile Acidithiobacillus caldus.</title>
        <authorList>
            <person name="Zhang X."/>
        </authorList>
    </citation>
    <scope>NUCLEOTIDE SEQUENCE [LARGE SCALE GENOMIC DNA]</scope>
    <source>
        <strain evidence="2 4">DX</strain>
        <strain evidence="3 5">S1</strain>
    </source>
</reference>
<dbReference type="AlphaFoldDB" id="A0A1E7YR98"/>
<dbReference type="GeneID" id="92931032"/>
<gene>
    <name evidence="2" type="ORF">BAE27_00540</name>
    <name evidence="3" type="ORF">BAE30_12140</name>
</gene>
<dbReference type="GO" id="GO:0035438">
    <property type="term" value="F:cyclic-di-GMP binding"/>
    <property type="evidence" value="ECO:0007669"/>
    <property type="project" value="InterPro"/>
</dbReference>
<dbReference type="OMA" id="FMNDRSG"/>
<evidence type="ECO:0000313" key="5">
    <source>
        <dbReference type="Proteomes" id="UP000175707"/>
    </source>
</evidence>
<dbReference type="Proteomes" id="UP000175707">
    <property type="component" value="Unassembled WGS sequence"/>
</dbReference>
<dbReference type="Pfam" id="PF07238">
    <property type="entry name" value="PilZ"/>
    <property type="match status" value="1"/>
</dbReference>
<feature type="domain" description="PilZ" evidence="1">
    <location>
        <begin position="13"/>
        <end position="104"/>
    </location>
</feature>
<evidence type="ECO:0000313" key="3">
    <source>
        <dbReference type="EMBL" id="OFC52417.1"/>
    </source>
</evidence>
<proteinExistence type="predicted"/>
<comment type="caution">
    <text evidence="2">The sequence shown here is derived from an EMBL/GenBank/DDBJ whole genome shotgun (WGS) entry which is preliminary data.</text>
</comment>
<dbReference type="EMBL" id="LZYH01000783">
    <property type="protein sequence ID" value="OFC52417.1"/>
    <property type="molecule type" value="Genomic_DNA"/>
</dbReference>
<dbReference type="InterPro" id="IPR009875">
    <property type="entry name" value="PilZ_domain"/>
</dbReference>
<sequence length="117" mass="12627">MDGGSESTGARALSVVLRDAASVQRYFMPRIRGGGVLVETPNLLPMGTEVLLMISLPDNQPRAPVTGRVVWVTPRDNRDGYPAAIGIRFMNDRSGVLTRIQNILSGLPEHAGPVLTF</sequence>
<accession>A0A1E7YR98</accession>
<evidence type="ECO:0000313" key="4">
    <source>
        <dbReference type="Proteomes" id="UP000175616"/>
    </source>
</evidence>
<dbReference type="PATRIC" id="fig|33059.14.peg.700"/>
<dbReference type="Proteomes" id="UP000175616">
    <property type="component" value="Unassembled WGS sequence"/>
</dbReference>
<dbReference type="RefSeq" id="WP_014002570.1">
    <property type="nucleotide sequence ID" value="NZ_CP026328.2"/>
</dbReference>
<name>A0A1E7YR98_9PROT</name>